<comment type="caution">
    <text evidence="1">The sequence shown here is derived from an EMBL/GenBank/DDBJ whole genome shotgun (WGS) entry which is preliminary data.</text>
</comment>
<name>A0A545T877_9GAMM</name>
<dbReference type="AlphaFoldDB" id="A0A545T877"/>
<protein>
    <submittedName>
        <fullName evidence="1">Uncharacterized protein</fullName>
    </submittedName>
</protein>
<evidence type="ECO:0000313" key="2">
    <source>
        <dbReference type="Proteomes" id="UP000319732"/>
    </source>
</evidence>
<dbReference type="Proteomes" id="UP000319732">
    <property type="component" value="Unassembled WGS sequence"/>
</dbReference>
<sequence>MTDKYKAVALRLHALSAADRHWCLAQLSETQKDRLAPLLDELDLLGIPKVALTTAELTRLQAPGSAADNSGNGGDRSVAEQTIAAVEAPAVEELLNGEPDVLVAALLAGGDWPWETVLLEGLPPARRRRVAEYRQQRSAAISPRLQAALLEGFAERLSARSRQVAAERRQRDSDPALARPGFFRRLMWQR</sequence>
<evidence type="ECO:0000313" key="1">
    <source>
        <dbReference type="EMBL" id="TQV73411.1"/>
    </source>
</evidence>
<organism evidence="1 2">
    <name type="scientific">Exilibacterium tricleocarpae</name>
    <dbReference type="NCBI Taxonomy" id="2591008"/>
    <lineage>
        <taxon>Bacteria</taxon>
        <taxon>Pseudomonadati</taxon>
        <taxon>Pseudomonadota</taxon>
        <taxon>Gammaproteobacteria</taxon>
        <taxon>Cellvibrionales</taxon>
        <taxon>Cellvibrionaceae</taxon>
        <taxon>Exilibacterium</taxon>
    </lineage>
</organism>
<dbReference type="RefSeq" id="WP_142905539.1">
    <property type="nucleotide sequence ID" value="NZ_ML660097.1"/>
</dbReference>
<proteinExistence type="predicted"/>
<gene>
    <name evidence="1" type="ORF">FKG94_17050</name>
</gene>
<accession>A0A545T877</accession>
<dbReference type="EMBL" id="VHSG01000018">
    <property type="protein sequence ID" value="TQV73411.1"/>
    <property type="molecule type" value="Genomic_DNA"/>
</dbReference>
<keyword evidence="2" id="KW-1185">Reference proteome</keyword>
<reference evidence="1 2" key="1">
    <citation type="submission" date="2019-06" db="EMBL/GenBank/DDBJ databases">
        <title>Whole genome sequence for Cellvibrionaceae sp. R142.</title>
        <authorList>
            <person name="Wang G."/>
        </authorList>
    </citation>
    <scope>NUCLEOTIDE SEQUENCE [LARGE SCALE GENOMIC DNA]</scope>
    <source>
        <strain evidence="1 2">R142</strain>
    </source>
</reference>